<dbReference type="EMBL" id="JACHHQ010000008">
    <property type="protein sequence ID" value="MBB5201806.1"/>
    <property type="molecule type" value="Genomic_DNA"/>
</dbReference>
<accession>A0A840RY66</accession>
<name>A0A840RY66_9BURK</name>
<evidence type="ECO:0000313" key="1">
    <source>
        <dbReference type="EMBL" id="MBB5201806.1"/>
    </source>
</evidence>
<dbReference type="AlphaFoldDB" id="A0A840RY66"/>
<comment type="caution">
    <text evidence="1">The sequence shown here is derived from an EMBL/GenBank/DDBJ whole genome shotgun (WGS) entry which is preliminary data.</text>
</comment>
<reference evidence="1 2" key="1">
    <citation type="submission" date="2020-08" db="EMBL/GenBank/DDBJ databases">
        <title>Genomic Encyclopedia of Type Strains, Phase IV (KMG-IV): sequencing the most valuable type-strain genomes for metagenomic binning, comparative biology and taxonomic classification.</title>
        <authorList>
            <person name="Goeker M."/>
        </authorList>
    </citation>
    <scope>NUCLEOTIDE SEQUENCE [LARGE SCALE GENOMIC DNA]</scope>
    <source>
        <strain evidence="1 2">DSM 23240</strain>
    </source>
</reference>
<organism evidence="1 2">
    <name type="scientific">Glaciimonas immobilis</name>
    <dbReference type="NCBI Taxonomy" id="728004"/>
    <lineage>
        <taxon>Bacteria</taxon>
        <taxon>Pseudomonadati</taxon>
        <taxon>Pseudomonadota</taxon>
        <taxon>Betaproteobacteria</taxon>
        <taxon>Burkholderiales</taxon>
        <taxon>Oxalobacteraceae</taxon>
        <taxon>Glaciimonas</taxon>
    </lineage>
</organism>
<sequence>MNTELKPGNRKGRPNYPVDFKRRLAAASCETGVSVFKMAMANGVNANMAFKRRREFRAGLCDDVLQTMSPLLPVVLVEASSMISPTLVSAETVPASASDPIEIVFADAVVRVRAGADVALLRTIFQSLRA</sequence>
<keyword evidence="2" id="KW-1185">Reference proteome</keyword>
<evidence type="ECO:0000313" key="2">
    <source>
        <dbReference type="Proteomes" id="UP000571084"/>
    </source>
</evidence>
<dbReference type="Proteomes" id="UP000571084">
    <property type="component" value="Unassembled WGS sequence"/>
</dbReference>
<gene>
    <name evidence="1" type="ORF">HNR39_003664</name>
</gene>
<proteinExistence type="predicted"/>
<protein>
    <submittedName>
        <fullName evidence="1">Transposase</fullName>
    </submittedName>
</protein>
<dbReference type="RefSeq" id="WP_168057190.1">
    <property type="nucleotide sequence ID" value="NZ_JAAOZT010000017.1"/>
</dbReference>